<sequence>MRGRGRTCTHRQRRQRNGAHDHHGRRAGCTERSGPLNVELARQRSQRGVVRRRRRNVRRTEGLPEESQAPVIGEDAALAHARTYLSIGKPVEALRALAAHLATHPDDDRGLCLASQAHLVAGEPARALETAQSAAELSADNEWAWRLIALSLSKLGRHDDARQAAQTALGLAPQLWVTHAQVAQVDIAARHITPAAEEAARHAVELAPLEPDAHLTVGNIALAKRQWADAERSFRAALTLAPEHAAARNNLSLVMLRQGRAGSAAAGFVDILAADPGSAVAVRNLRAVAAVALRRIHFILWVAFAVVTVAFSGNRDPGDSAVYGLVWTDFLALVAVVAGIFVVVYIVRLRRAAGARFAQFVQSVPRIDRLLTAWAGLLVADFALMVAACFTSVYVAQLLYLLAGAFLVAGSLVVVARRSRARTAN</sequence>
<keyword evidence="5" id="KW-0472">Membrane</keyword>
<keyword evidence="1" id="KW-0677">Repeat</keyword>
<evidence type="ECO:0000313" key="7">
    <source>
        <dbReference type="Proteomes" id="UP000306192"/>
    </source>
</evidence>
<feature type="transmembrane region" description="Helical" evidence="5">
    <location>
        <begin position="370"/>
        <end position="393"/>
    </location>
</feature>
<protein>
    <submittedName>
        <fullName evidence="6">Uncharacterized protein</fullName>
    </submittedName>
</protein>
<dbReference type="SMART" id="SM00028">
    <property type="entry name" value="TPR"/>
    <property type="match status" value="2"/>
</dbReference>
<dbReference type="PROSITE" id="PS50005">
    <property type="entry name" value="TPR"/>
    <property type="match status" value="1"/>
</dbReference>
<feature type="transmembrane region" description="Helical" evidence="5">
    <location>
        <begin position="296"/>
        <end position="313"/>
    </location>
</feature>
<feature type="compositionally biased region" description="Basic residues" evidence="4">
    <location>
        <begin position="1"/>
        <end position="26"/>
    </location>
</feature>
<keyword evidence="2 3" id="KW-0802">TPR repeat</keyword>
<name>A0A4T2BRP9_9MICO</name>
<feature type="repeat" description="TPR" evidence="3">
    <location>
        <begin position="211"/>
        <end position="244"/>
    </location>
</feature>
<feature type="transmembrane region" description="Helical" evidence="5">
    <location>
        <begin position="399"/>
        <end position="416"/>
    </location>
</feature>
<dbReference type="PANTHER" id="PTHR45586:SF1">
    <property type="entry name" value="LIPOPOLYSACCHARIDE ASSEMBLY PROTEIN B"/>
    <property type="match status" value="1"/>
</dbReference>
<dbReference type="Pfam" id="PF13432">
    <property type="entry name" value="TPR_16"/>
    <property type="match status" value="2"/>
</dbReference>
<dbReference type="EMBL" id="QYRT01000027">
    <property type="protein sequence ID" value="TIH34345.1"/>
    <property type="molecule type" value="Genomic_DNA"/>
</dbReference>
<dbReference type="AlphaFoldDB" id="A0A4T2BRP9"/>
<evidence type="ECO:0000313" key="6">
    <source>
        <dbReference type="EMBL" id="TIH34345.1"/>
    </source>
</evidence>
<keyword evidence="7" id="KW-1185">Reference proteome</keyword>
<comment type="caution">
    <text evidence="6">The sequence shown here is derived from an EMBL/GenBank/DDBJ whole genome shotgun (WGS) entry which is preliminary data.</text>
</comment>
<dbReference type="InterPro" id="IPR011990">
    <property type="entry name" value="TPR-like_helical_dom_sf"/>
</dbReference>
<accession>A0A4T2BRP9</accession>
<dbReference type="InterPro" id="IPR019734">
    <property type="entry name" value="TPR_rpt"/>
</dbReference>
<proteinExistence type="predicted"/>
<keyword evidence="5" id="KW-1133">Transmembrane helix</keyword>
<dbReference type="Gene3D" id="1.25.40.10">
    <property type="entry name" value="Tetratricopeptide repeat domain"/>
    <property type="match status" value="2"/>
</dbReference>
<dbReference type="SUPFAM" id="SSF48452">
    <property type="entry name" value="TPR-like"/>
    <property type="match status" value="1"/>
</dbReference>
<feature type="region of interest" description="Disordered" evidence="4">
    <location>
        <begin position="1"/>
        <end position="66"/>
    </location>
</feature>
<dbReference type="PANTHER" id="PTHR45586">
    <property type="entry name" value="TPR REPEAT-CONTAINING PROTEIN PA4667"/>
    <property type="match status" value="1"/>
</dbReference>
<dbReference type="Proteomes" id="UP000306192">
    <property type="component" value="Unassembled WGS sequence"/>
</dbReference>
<keyword evidence="5" id="KW-0812">Transmembrane</keyword>
<organism evidence="6 7">
    <name type="scientific">Subtercola vilae</name>
    <dbReference type="NCBI Taxonomy" id="2056433"/>
    <lineage>
        <taxon>Bacteria</taxon>
        <taxon>Bacillati</taxon>
        <taxon>Actinomycetota</taxon>
        <taxon>Actinomycetes</taxon>
        <taxon>Micrococcales</taxon>
        <taxon>Microbacteriaceae</taxon>
        <taxon>Subtercola</taxon>
    </lineage>
</organism>
<evidence type="ECO:0000256" key="4">
    <source>
        <dbReference type="SAM" id="MobiDB-lite"/>
    </source>
</evidence>
<feature type="transmembrane region" description="Helical" evidence="5">
    <location>
        <begin position="325"/>
        <end position="349"/>
    </location>
</feature>
<reference evidence="6 7" key="1">
    <citation type="journal article" date="2019" name="Microorganisms">
        <title>Systematic Affiliation and Genome Analysis of Subtercola vilae DB165(T) with Particular Emphasis on Cold Adaptation of an Isolate from a High-Altitude Cold Volcano Lake.</title>
        <authorList>
            <person name="Villalobos A.S."/>
            <person name="Wiese J."/>
            <person name="Imhoff J.F."/>
            <person name="Dorador C."/>
            <person name="Keller A."/>
            <person name="Hentschel U."/>
        </authorList>
    </citation>
    <scope>NUCLEOTIDE SEQUENCE [LARGE SCALE GENOMIC DNA]</scope>
    <source>
        <strain evidence="6 7">DB165</strain>
    </source>
</reference>
<evidence type="ECO:0000256" key="5">
    <source>
        <dbReference type="SAM" id="Phobius"/>
    </source>
</evidence>
<gene>
    <name evidence="6" type="ORF">D4765_13215</name>
</gene>
<dbReference type="InterPro" id="IPR051012">
    <property type="entry name" value="CellSynth/LPSAsmb/PSIAsmb"/>
</dbReference>
<evidence type="ECO:0000256" key="1">
    <source>
        <dbReference type="ARBA" id="ARBA00022737"/>
    </source>
</evidence>
<evidence type="ECO:0000256" key="2">
    <source>
        <dbReference type="ARBA" id="ARBA00022803"/>
    </source>
</evidence>
<evidence type="ECO:0000256" key="3">
    <source>
        <dbReference type="PROSITE-ProRule" id="PRU00339"/>
    </source>
</evidence>